<organism evidence="2 3">
    <name type="scientific">Parabacteroides goldsteinii dnLKV18</name>
    <dbReference type="NCBI Taxonomy" id="1235789"/>
    <lineage>
        <taxon>Bacteria</taxon>
        <taxon>Pseudomonadati</taxon>
        <taxon>Bacteroidota</taxon>
        <taxon>Bacteroidia</taxon>
        <taxon>Bacteroidales</taxon>
        <taxon>Tannerellaceae</taxon>
        <taxon>Parabacteroides</taxon>
    </lineage>
</organism>
<dbReference type="HOGENOM" id="CLU_2966432_0_0_10"/>
<reference evidence="2 3" key="1">
    <citation type="submission" date="2013-04" db="EMBL/GenBank/DDBJ databases">
        <title>The Genome Sequence of Parabacteroides goldsteinii dnLKV18.</title>
        <authorList>
            <consortium name="The Broad Institute Genomics Platform"/>
            <consortium name="The Broad Institute Genome Sequencing Center for Infectious Disease"/>
            <person name="Earl A."/>
            <person name="Xavier R."/>
            <person name="Kuhn K."/>
            <person name="Stappenbeck T."/>
            <person name="Walker B."/>
            <person name="Young S."/>
            <person name="Zeng Q."/>
            <person name="Gargeya S."/>
            <person name="Fitzgerald M."/>
            <person name="Haas B."/>
            <person name="Abouelleil A."/>
            <person name="Allen A.W."/>
            <person name="Alvarado L."/>
            <person name="Arachchi H.M."/>
            <person name="Berlin A.M."/>
            <person name="Chapman S.B."/>
            <person name="Gainer-Dewar J."/>
            <person name="Goldberg J."/>
            <person name="Griggs A."/>
            <person name="Gujja S."/>
            <person name="Hansen M."/>
            <person name="Howarth C."/>
            <person name="Imamovic A."/>
            <person name="Ireland A."/>
            <person name="Larimer J."/>
            <person name="McCowan C."/>
            <person name="Murphy C."/>
            <person name="Pearson M."/>
            <person name="Poon T.W."/>
            <person name="Priest M."/>
            <person name="Roberts A."/>
            <person name="Saif S."/>
            <person name="Shea T."/>
            <person name="Sisk P."/>
            <person name="Sykes S."/>
            <person name="Wortman J."/>
            <person name="Nusbaum C."/>
            <person name="Birren B."/>
        </authorList>
    </citation>
    <scope>NUCLEOTIDE SEQUENCE [LARGE SCALE GENOMIC DNA]</scope>
    <source>
        <strain evidence="3">dnLKV18</strain>
    </source>
</reference>
<evidence type="ECO:0000313" key="3">
    <source>
        <dbReference type="Proteomes" id="UP000014140"/>
    </source>
</evidence>
<sequence>PESLQNLVIYNCLIINILVLNEMFIFLTVNSDFNNEINCTTNTYVYNTDSYSSCIFKR</sequence>
<name>S0GJE1_9BACT</name>
<dbReference type="AlphaFoldDB" id="S0GJE1"/>
<keyword evidence="1" id="KW-0812">Transmembrane</keyword>
<feature type="transmembrane region" description="Helical" evidence="1">
    <location>
        <begin position="7"/>
        <end position="29"/>
    </location>
</feature>
<proteinExistence type="predicted"/>
<gene>
    <name evidence="2" type="ORF">C803_02038</name>
</gene>
<keyword evidence="1" id="KW-1133">Transmembrane helix</keyword>
<comment type="caution">
    <text evidence="2">The sequence shown here is derived from an EMBL/GenBank/DDBJ whole genome shotgun (WGS) entry which is preliminary data.</text>
</comment>
<evidence type="ECO:0000256" key="1">
    <source>
        <dbReference type="SAM" id="Phobius"/>
    </source>
</evidence>
<feature type="non-terminal residue" evidence="2">
    <location>
        <position position="1"/>
    </location>
</feature>
<dbReference type="Proteomes" id="UP000014140">
    <property type="component" value="Unassembled WGS sequence"/>
</dbReference>
<accession>S0GJE1</accession>
<evidence type="ECO:0000313" key="2">
    <source>
        <dbReference type="EMBL" id="EOS18376.1"/>
    </source>
</evidence>
<keyword evidence="3" id="KW-1185">Reference proteome</keyword>
<protein>
    <submittedName>
        <fullName evidence="2">Uncharacterized protein</fullName>
    </submittedName>
</protein>
<dbReference type="EMBL" id="ASSQ01000011">
    <property type="protein sequence ID" value="EOS18376.1"/>
    <property type="molecule type" value="Genomic_DNA"/>
</dbReference>
<keyword evidence="1" id="KW-0472">Membrane</keyword>